<protein>
    <submittedName>
        <fullName evidence="2">Genomic scaffold, ProqFM164S01</fullName>
    </submittedName>
</protein>
<name>W6QFY6_PENRF</name>
<dbReference type="Proteomes" id="UP000030686">
    <property type="component" value="Unassembled WGS sequence"/>
</dbReference>
<reference evidence="2" key="1">
    <citation type="journal article" date="2014" name="Nat. Commun.">
        <title>Multiple recent horizontal transfers of a large genomic region in cheese making fungi.</title>
        <authorList>
            <person name="Cheeseman K."/>
            <person name="Ropars J."/>
            <person name="Renault P."/>
            <person name="Dupont J."/>
            <person name="Gouzy J."/>
            <person name="Branca A."/>
            <person name="Abraham A.L."/>
            <person name="Ceppi M."/>
            <person name="Conseiller E."/>
            <person name="Debuchy R."/>
            <person name="Malagnac F."/>
            <person name="Goarin A."/>
            <person name="Silar P."/>
            <person name="Lacoste S."/>
            <person name="Sallet E."/>
            <person name="Bensimon A."/>
            <person name="Giraud T."/>
            <person name="Brygoo Y."/>
        </authorList>
    </citation>
    <scope>NUCLEOTIDE SEQUENCE [LARGE SCALE GENOMIC DNA]</scope>
    <source>
        <strain evidence="2">FM164</strain>
    </source>
</reference>
<evidence type="ECO:0000256" key="1">
    <source>
        <dbReference type="SAM" id="MobiDB-lite"/>
    </source>
</evidence>
<keyword evidence="3" id="KW-1185">Reference proteome</keyword>
<feature type="compositionally biased region" description="Basic and acidic residues" evidence="1">
    <location>
        <begin position="128"/>
        <end position="138"/>
    </location>
</feature>
<organism evidence="2 3">
    <name type="scientific">Penicillium roqueforti (strain FM164)</name>
    <dbReference type="NCBI Taxonomy" id="1365484"/>
    <lineage>
        <taxon>Eukaryota</taxon>
        <taxon>Fungi</taxon>
        <taxon>Dikarya</taxon>
        <taxon>Ascomycota</taxon>
        <taxon>Pezizomycotina</taxon>
        <taxon>Eurotiomycetes</taxon>
        <taxon>Eurotiomycetidae</taxon>
        <taxon>Eurotiales</taxon>
        <taxon>Aspergillaceae</taxon>
        <taxon>Penicillium</taxon>
    </lineage>
</organism>
<evidence type="ECO:0000313" key="3">
    <source>
        <dbReference type="Proteomes" id="UP000030686"/>
    </source>
</evidence>
<dbReference type="OMA" id="IFEDWKG"/>
<evidence type="ECO:0000313" key="2">
    <source>
        <dbReference type="EMBL" id="CDM28562.1"/>
    </source>
</evidence>
<gene>
    <name evidence="2" type="ORF">PROQFM164_S01g002373</name>
</gene>
<feature type="compositionally biased region" description="Basic and acidic residues" evidence="1">
    <location>
        <begin position="57"/>
        <end position="76"/>
    </location>
</feature>
<sequence>MRNHCIFSATSMLHNMSVSRQPWRVILPLQSVIRPPVLRAPLGVRYYSIFEDWKGSSAEDHIRKRSQKGDTDDVHSEAAASGLEERRAYQGIADDSKSQGMTERGGTKHGKKAKEEHPNAPEPIIGMNDERQKVSPYE</sequence>
<accession>W6QFY6</accession>
<dbReference type="OrthoDB" id="3945172at2759"/>
<dbReference type="AlphaFoldDB" id="W6QFY6"/>
<proteinExistence type="predicted"/>
<dbReference type="EMBL" id="HG792015">
    <property type="protein sequence ID" value="CDM28562.1"/>
    <property type="molecule type" value="Genomic_DNA"/>
</dbReference>
<feature type="region of interest" description="Disordered" evidence="1">
    <location>
        <begin position="57"/>
        <end position="138"/>
    </location>
</feature>